<dbReference type="InterPro" id="IPR048569">
    <property type="entry name" value="RUBC_PIKBD"/>
</dbReference>
<dbReference type="Proteomes" id="UP000036403">
    <property type="component" value="Unassembled WGS sequence"/>
</dbReference>
<proteinExistence type="predicted"/>
<comment type="caution">
    <text evidence="7">The sequence shown here is derived from an EMBL/GenBank/DDBJ whole genome shotgun (WGS) entry which is preliminary data.</text>
</comment>
<evidence type="ECO:0000313" key="7">
    <source>
        <dbReference type="EMBL" id="KMQ89408.1"/>
    </source>
</evidence>
<sequence>MAETGYPTRLTYFAEVSDLVVYRHLWMSENTHTKEQCRELLQILRSTAEGLLIDEVSNVWNVYGGLNRLHNAMERIFKHGCRIFDPNGEPDCWIFIQGLNWLQPSLATSPVLSENEDYLCNLPARITSKKDMLWLYKSLESHSLSHKLSWLLSDKEHLLSCLEPWAFLCQENLAEATLLYLRAVERNQLVLLAEIDPCLFLPTSISPKTSPRRHRRSSSYPVNLSGANHILARDKSERGLNRYLKVPTQSPLKASMQSVSHEMDSVESQISKPAQITTDDNAQSDSKINNDIPLKTWNSLPALVKSHSSVAVDSPTAISPIIQENSDNSNKSNNRPCELAKIININYSESKQPVDSNTDRLMAKPKTPIRKTRSRMKAKHNQNRRIFANPEANPYSSVHGEEIKNIVEETRPIVTTAESAERRFLQQLAMRRKTSFLGSSAPEFTGPWSLEVEGQKDIRTPRKSFMEDGGSSVQPMATGYFPRPAEGQSLTSFLSSARFSRAHDAELDRENAHFSICEAMIAAIEQVKCNRLQRLDVDAVDDESDEEINRLKQRIRLRRRQRQEERCRGKGWSRGDLLSDGRTDTTTTTDQSVSPLSTSPENPSDSVSTDDSELDNEWKLKNGDTTSLSDAELRQPRFATESTVSESSVSAEGVALSLISRFNEKQLPRASELQWLVSEKDAPQRLLPMPKSWPVSPDEIEIEDTRTIPLRGTIEWAPPRPQIIFTPHPPPVRRTLIAKQNYRCAGCGMKVAVKYANRFRYCEYLGRYFCTGCHTNQVAFIPGKILSKWDFSRYPVSNFSYRLLDQMMSDPLFQVNDLNPLLYRRIKQLDKTRVLRTKLFFLKDFLLTCRFASSLQNMLKKEPNYIISDPHVYSIQDLLNIKFGELYVRLQELVQIIYLDGVKAQDGTLHDDNYGNVSYELHVRDNTAVCNLGIIREEPDNMSEYTELSDALMTSGRIVLKGYIKTNFAGYYNEMPNNDNEISDNNDEISNNDDNFDCGSITDGTYKLECHIQNFNNNDYIQLNLDKGDKIEIKGTMRERYGPPYLSIENIEDITNITQSEGHMPIASLLKGVQQLNPVNLAFDFKVFNK</sequence>
<dbReference type="SUPFAM" id="SSF140741">
    <property type="entry name" value="RUN domain-like"/>
    <property type="match status" value="1"/>
</dbReference>
<dbReference type="GO" id="GO:0005770">
    <property type="term" value="C:late endosome"/>
    <property type="evidence" value="ECO:0007669"/>
    <property type="project" value="UniProtKB-SubCell"/>
</dbReference>
<dbReference type="EMBL" id="LBMM01007809">
    <property type="protein sequence ID" value="KMQ89408.1"/>
    <property type="molecule type" value="Genomic_DNA"/>
</dbReference>
<dbReference type="PANTHER" id="PTHR45971">
    <property type="entry name" value="PHOX (PX) DOMAIN-CONTAINING PROTEIN"/>
    <property type="match status" value="1"/>
</dbReference>
<name>A0A0J7KG50_LASNI</name>
<dbReference type="OrthoDB" id="10067503at2759"/>
<evidence type="ECO:0000256" key="4">
    <source>
        <dbReference type="ARBA" id="ARBA00023006"/>
    </source>
</evidence>
<dbReference type="PROSITE" id="PS50826">
    <property type="entry name" value="RUN"/>
    <property type="match status" value="1"/>
</dbReference>
<dbReference type="SMART" id="SM01175">
    <property type="entry name" value="DUF4206"/>
    <property type="match status" value="1"/>
</dbReference>
<evidence type="ECO:0000256" key="1">
    <source>
        <dbReference type="ARBA" id="ARBA00004603"/>
    </source>
</evidence>
<dbReference type="InterPro" id="IPR052428">
    <property type="entry name" value="Autophagy_HostDef_Reg"/>
</dbReference>
<dbReference type="GO" id="GO:0006914">
    <property type="term" value="P:autophagy"/>
    <property type="evidence" value="ECO:0007669"/>
    <property type="project" value="UniProtKB-KW"/>
</dbReference>
<keyword evidence="3" id="KW-0967">Endosome</keyword>
<keyword evidence="4" id="KW-0072">Autophagy</keyword>
<dbReference type="AlphaFoldDB" id="A0A0J7KG50"/>
<feature type="compositionally biased region" description="Polar residues" evidence="5">
    <location>
        <begin position="591"/>
        <end position="607"/>
    </location>
</feature>
<dbReference type="Pfam" id="PF21054">
    <property type="entry name" value="RUBC_PIKBD"/>
    <property type="match status" value="1"/>
</dbReference>
<dbReference type="GO" id="GO:1901981">
    <property type="term" value="F:phosphatidylinositol phosphate binding"/>
    <property type="evidence" value="ECO:0007669"/>
    <property type="project" value="TreeGrafter"/>
</dbReference>
<comment type="subcellular location">
    <subcellularLocation>
        <location evidence="1">Late endosome</location>
    </subcellularLocation>
</comment>
<feature type="domain" description="RUN" evidence="6">
    <location>
        <begin position="60"/>
        <end position="196"/>
    </location>
</feature>
<dbReference type="PaxDb" id="67767-A0A0J7KG50"/>
<dbReference type="CDD" id="cd17686">
    <property type="entry name" value="RUN_RUBCN"/>
    <property type="match status" value="1"/>
</dbReference>
<feature type="region of interest" description="Disordered" evidence="5">
    <location>
        <begin position="558"/>
        <end position="634"/>
    </location>
</feature>
<evidence type="ECO:0000313" key="8">
    <source>
        <dbReference type="Proteomes" id="UP000036403"/>
    </source>
</evidence>
<dbReference type="InterPro" id="IPR004012">
    <property type="entry name" value="Run_dom"/>
</dbReference>
<dbReference type="PANTHER" id="PTHR45971:SF1">
    <property type="entry name" value="RUBICON, ISOFORM A"/>
    <property type="match status" value="1"/>
</dbReference>
<dbReference type="InterPro" id="IPR037213">
    <property type="entry name" value="Run_dom_sf"/>
</dbReference>
<evidence type="ECO:0000256" key="3">
    <source>
        <dbReference type="ARBA" id="ARBA00022753"/>
    </source>
</evidence>
<accession>A0A0J7KG50</accession>
<protein>
    <submittedName>
        <fullName evidence="7">Run domain beclin-1 interacting and cystein-rich containing</fullName>
    </submittedName>
</protein>
<gene>
    <name evidence="7" type="ORF">RF55_10971</name>
</gene>
<keyword evidence="2" id="KW-0597">Phosphoprotein</keyword>
<evidence type="ECO:0000256" key="5">
    <source>
        <dbReference type="SAM" id="MobiDB-lite"/>
    </source>
</evidence>
<keyword evidence="8" id="KW-1185">Reference proteome</keyword>
<dbReference type="Pfam" id="PF13901">
    <property type="entry name" value="RH_dom"/>
    <property type="match status" value="1"/>
</dbReference>
<dbReference type="InterPro" id="IPR025258">
    <property type="entry name" value="RH_dom"/>
</dbReference>
<dbReference type="Gene3D" id="1.20.58.900">
    <property type="match status" value="1"/>
</dbReference>
<reference evidence="7 8" key="1">
    <citation type="submission" date="2015-04" db="EMBL/GenBank/DDBJ databases">
        <title>Lasius niger genome sequencing.</title>
        <authorList>
            <person name="Konorov E.A."/>
            <person name="Nikitin M.A."/>
            <person name="Kirill M.V."/>
            <person name="Chang P."/>
        </authorList>
    </citation>
    <scope>NUCLEOTIDE SEQUENCE [LARGE SCALE GENOMIC DNA]</scope>
    <source>
        <tissue evidence="7">Whole</tissue>
    </source>
</reference>
<evidence type="ECO:0000259" key="6">
    <source>
        <dbReference type="PROSITE" id="PS50826"/>
    </source>
</evidence>
<evidence type="ECO:0000256" key="2">
    <source>
        <dbReference type="ARBA" id="ARBA00022553"/>
    </source>
</evidence>
<dbReference type="STRING" id="67767.A0A0J7KG50"/>
<organism evidence="7 8">
    <name type="scientific">Lasius niger</name>
    <name type="common">Black garden ant</name>
    <dbReference type="NCBI Taxonomy" id="67767"/>
    <lineage>
        <taxon>Eukaryota</taxon>
        <taxon>Metazoa</taxon>
        <taxon>Ecdysozoa</taxon>
        <taxon>Arthropoda</taxon>
        <taxon>Hexapoda</taxon>
        <taxon>Insecta</taxon>
        <taxon>Pterygota</taxon>
        <taxon>Neoptera</taxon>
        <taxon>Endopterygota</taxon>
        <taxon>Hymenoptera</taxon>
        <taxon>Apocrita</taxon>
        <taxon>Aculeata</taxon>
        <taxon>Formicoidea</taxon>
        <taxon>Formicidae</taxon>
        <taxon>Formicinae</taxon>
        <taxon>Lasius</taxon>
        <taxon>Lasius</taxon>
    </lineage>
</organism>